<protein>
    <recommendedName>
        <fullName evidence="1">DUF2169 domain-containing protein</fullName>
    </recommendedName>
</protein>
<dbReference type="KEGG" id="tig:THII_3290"/>
<dbReference type="AlphaFoldDB" id="A0A090ANB2"/>
<dbReference type="HOGENOM" id="CLU_045796_0_0_6"/>
<dbReference type="InterPro" id="IPR018683">
    <property type="entry name" value="DUF2169"/>
</dbReference>
<evidence type="ECO:0000313" key="2">
    <source>
        <dbReference type="EMBL" id="BAP57587.1"/>
    </source>
</evidence>
<organism evidence="2 3">
    <name type="scientific">Thioploca ingrica</name>
    <dbReference type="NCBI Taxonomy" id="40754"/>
    <lineage>
        <taxon>Bacteria</taxon>
        <taxon>Pseudomonadati</taxon>
        <taxon>Pseudomonadota</taxon>
        <taxon>Gammaproteobacteria</taxon>
        <taxon>Thiotrichales</taxon>
        <taxon>Thiotrichaceae</taxon>
        <taxon>Thioploca</taxon>
    </lineage>
</organism>
<dbReference type="Proteomes" id="UP000031623">
    <property type="component" value="Chromosome"/>
</dbReference>
<proteinExistence type="predicted"/>
<dbReference type="Pfam" id="PF09937">
    <property type="entry name" value="DUF2169"/>
    <property type="match status" value="1"/>
</dbReference>
<dbReference type="STRING" id="40754.THII_3290"/>
<feature type="domain" description="DUF2169" evidence="1">
    <location>
        <begin position="22"/>
        <end position="311"/>
    </location>
</feature>
<evidence type="ECO:0000313" key="3">
    <source>
        <dbReference type="Proteomes" id="UP000031623"/>
    </source>
</evidence>
<keyword evidence="3" id="KW-1185">Reference proteome</keyword>
<gene>
    <name evidence="2" type="ORF">THII_3290</name>
</gene>
<dbReference type="OrthoDB" id="237820at2"/>
<dbReference type="EMBL" id="AP014633">
    <property type="protein sequence ID" value="BAP57587.1"/>
    <property type="molecule type" value="Genomic_DNA"/>
</dbReference>
<evidence type="ECO:0000259" key="1">
    <source>
        <dbReference type="Pfam" id="PF09937"/>
    </source>
</evidence>
<reference evidence="2 3" key="1">
    <citation type="journal article" date="2014" name="ISME J.">
        <title>Ecophysiology of Thioploca ingrica as revealed by the complete genome sequence supplemented with proteomic evidence.</title>
        <authorList>
            <person name="Kojima H."/>
            <person name="Ogura Y."/>
            <person name="Yamamoto N."/>
            <person name="Togashi T."/>
            <person name="Mori H."/>
            <person name="Watanabe T."/>
            <person name="Nemoto F."/>
            <person name="Kurokawa K."/>
            <person name="Hayashi T."/>
            <person name="Fukui M."/>
        </authorList>
    </citation>
    <scope>NUCLEOTIDE SEQUENCE [LARGE SCALE GENOMIC DNA]</scope>
</reference>
<accession>A0A090ANB2</accession>
<name>A0A090ANB2_9GAMM</name>
<sequence length="357" mass="41234">MLFRNFTPFPPLQFESRDEQRRDFGVVVLRGTFEIRNYQPLFLVQEQEPLIMADVYHGEPGKSSLWKEGNLAPYKPKTDIHINAIAHAPEGKPLPQWNVAVKVGKIQKHLLVMGPRYWYQERGWRLTEPQPCLQVPIRYEQAYGGIYQQAVYQENPVGLGYVPSKTAEMTTSTPLPAPQIMSPDDPITEWGKIYKPEGLGPLAPAWQPRVAYAGTFNAVWEKTRWPDLPEDFQFDFYNSAHPDLIYPGLVEGNETIELRNLSATERLQFKLPGFTLGLLVRWEDGEIAPMPVRLDTIHVEVPEMKVYLTWRGIFPVGEAIRVLEVRMRGGERWGVNRMEQVVKYPFLQSQQHHKKQE</sequence>